<accession>A0A9N9F9B1</accession>
<proteinExistence type="predicted"/>
<reference evidence="1" key="1">
    <citation type="submission" date="2021-06" db="EMBL/GenBank/DDBJ databases">
        <authorList>
            <person name="Kallberg Y."/>
            <person name="Tangrot J."/>
            <person name="Rosling A."/>
        </authorList>
    </citation>
    <scope>NUCLEOTIDE SEQUENCE</scope>
    <source>
        <strain evidence="1">IA702</strain>
    </source>
</reference>
<name>A0A9N9F9B1_9GLOM</name>
<dbReference type="Proteomes" id="UP000789572">
    <property type="component" value="Unassembled WGS sequence"/>
</dbReference>
<evidence type="ECO:0000313" key="2">
    <source>
        <dbReference type="Proteomes" id="UP000789572"/>
    </source>
</evidence>
<sequence>MTNVWWEAERIAQGQQRLQACLTWEAIKKIERKFVEKEKQGQRLYAHLQRNCAKRTAELEYMCGHKRQQMVDAYTQLDKGLETFPPAFEILNIVNERSWPMTTPGIANKDKASSLSSCLNIQ</sequence>
<gene>
    <name evidence="1" type="ORF">POCULU_LOCUS3434</name>
</gene>
<comment type="caution">
    <text evidence="1">The sequence shown here is derived from an EMBL/GenBank/DDBJ whole genome shotgun (WGS) entry which is preliminary data.</text>
</comment>
<keyword evidence="2" id="KW-1185">Reference proteome</keyword>
<protein>
    <submittedName>
        <fullName evidence="1">5620_t:CDS:1</fullName>
    </submittedName>
</protein>
<dbReference type="EMBL" id="CAJVPJ010000379">
    <property type="protein sequence ID" value="CAG8518262.1"/>
    <property type="molecule type" value="Genomic_DNA"/>
</dbReference>
<evidence type="ECO:0000313" key="1">
    <source>
        <dbReference type="EMBL" id="CAG8518262.1"/>
    </source>
</evidence>
<dbReference type="AlphaFoldDB" id="A0A9N9F9B1"/>
<organism evidence="1 2">
    <name type="scientific">Paraglomus occultum</name>
    <dbReference type="NCBI Taxonomy" id="144539"/>
    <lineage>
        <taxon>Eukaryota</taxon>
        <taxon>Fungi</taxon>
        <taxon>Fungi incertae sedis</taxon>
        <taxon>Mucoromycota</taxon>
        <taxon>Glomeromycotina</taxon>
        <taxon>Glomeromycetes</taxon>
        <taxon>Paraglomerales</taxon>
        <taxon>Paraglomeraceae</taxon>
        <taxon>Paraglomus</taxon>
    </lineage>
</organism>